<dbReference type="Proteomes" id="UP000198307">
    <property type="component" value="Unassembled WGS sequence"/>
</dbReference>
<reference evidence="2 3" key="1">
    <citation type="submission" date="2017-07" db="EMBL/GenBank/DDBJ databases">
        <authorList>
            <person name="Sun Z.S."/>
            <person name="Albrecht U."/>
            <person name="Echele G."/>
            <person name="Lee C.C."/>
        </authorList>
    </citation>
    <scope>NUCLEOTIDE SEQUENCE [LARGE SCALE GENOMIC DNA]</scope>
    <source>
        <strain evidence="2 3">DSM 14827</strain>
    </source>
</reference>
<sequence length="126" mass="13384">MFPEIKKQTGRIPSTSNSGSRRARAGKTRWSLKFLAVLTALEFSSVATSCVHAQGAHPMDSVAQALDLDPSQLQACLGEPPAPGEKPSEAEHAALIDCLQHQNPELTADQIDAAMGQMRKGPPPKG</sequence>
<organism evidence="2 3">
    <name type="scientific">Paracoccus seriniphilus</name>
    <dbReference type="NCBI Taxonomy" id="184748"/>
    <lineage>
        <taxon>Bacteria</taxon>
        <taxon>Pseudomonadati</taxon>
        <taxon>Pseudomonadota</taxon>
        <taxon>Alphaproteobacteria</taxon>
        <taxon>Rhodobacterales</taxon>
        <taxon>Paracoccaceae</taxon>
        <taxon>Paracoccus</taxon>
    </lineage>
</organism>
<keyword evidence="3" id="KW-1185">Reference proteome</keyword>
<accession>A0A239PVR6</accession>
<evidence type="ECO:0000313" key="2">
    <source>
        <dbReference type="EMBL" id="SNT74036.1"/>
    </source>
</evidence>
<proteinExistence type="predicted"/>
<evidence type="ECO:0000256" key="1">
    <source>
        <dbReference type="SAM" id="MobiDB-lite"/>
    </source>
</evidence>
<dbReference type="AlphaFoldDB" id="A0A239PVR6"/>
<evidence type="ECO:0000313" key="3">
    <source>
        <dbReference type="Proteomes" id="UP000198307"/>
    </source>
</evidence>
<protein>
    <submittedName>
        <fullName evidence="2">Uncharacterized protein</fullName>
    </submittedName>
</protein>
<feature type="compositionally biased region" description="Polar residues" evidence="1">
    <location>
        <begin position="11"/>
        <end position="20"/>
    </location>
</feature>
<feature type="region of interest" description="Disordered" evidence="1">
    <location>
        <begin position="1"/>
        <end position="26"/>
    </location>
</feature>
<dbReference type="EMBL" id="FZQB01000006">
    <property type="protein sequence ID" value="SNT74036.1"/>
    <property type="molecule type" value="Genomic_DNA"/>
</dbReference>
<name>A0A239PVR6_9RHOB</name>
<gene>
    <name evidence="2" type="ORF">SAMN05444959_106217</name>
</gene>